<name>A0ABX1CAG9_9ACTN</name>
<organism evidence="4 5">
    <name type="scientific">Streptomyces bohaiensis</name>
    <dbReference type="NCBI Taxonomy" id="1431344"/>
    <lineage>
        <taxon>Bacteria</taxon>
        <taxon>Bacillati</taxon>
        <taxon>Actinomycetota</taxon>
        <taxon>Actinomycetes</taxon>
        <taxon>Kitasatosporales</taxon>
        <taxon>Streptomycetaceae</taxon>
        <taxon>Streptomyces</taxon>
    </lineage>
</organism>
<dbReference type="PANTHER" id="PTHR40446:SF2">
    <property type="entry name" value="N-ACETYLGLUCOSAMINE-1-PHOSPHODIESTER ALPHA-N-ACETYLGLUCOSAMINIDASE"/>
    <property type="match status" value="1"/>
</dbReference>
<dbReference type="InterPro" id="IPR018711">
    <property type="entry name" value="NAGPA"/>
</dbReference>
<dbReference type="EMBL" id="JAAVJC010000030">
    <property type="protein sequence ID" value="NJQ14590.1"/>
    <property type="molecule type" value="Genomic_DNA"/>
</dbReference>
<comment type="caution">
    <text evidence="4">The sequence shown here is derived from an EMBL/GenBank/DDBJ whole genome shotgun (WGS) entry which is preliminary data.</text>
</comment>
<evidence type="ECO:0000259" key="2">
    <source>
        <dbReference type="Pfam" id="PF00149"/>
    </source>
</evidence>
<dbReference type="Proteomes" id="UP000727056">
    <property type="component" value="Unassembled WGS sequence"/>
</dbReference>
<keyword evidence="5" id="KW-1185">Reference proteome</keyword>
<keyword evidence="1" id="KW-0472">Membrane</keyword>
<keyword evidence="1" id="KW-0812">Transmembrane</keyword>
<dbReference type="Pfam" id="PF00149">
    <property type="entry name" value="Metallophos"/>
    <property type="match status" value="1"/>
</dbReference>
<dbReference type="PANTHER" id="PTHR40446">
    <property type="entry name" value="N-ACETYLGLUCOSAMINE-1-PHOSPHODIESTER ALPHA-N-ACETYLGLUCOSAMINIDASE"/>
    <property type="match status" value="1"/>
</dbReference>
<dbReference type="Pfam" id="PF09992">
    <property type="entry name" value="NAGPA"/>
    <property type="match status" value="1"/>
</dbReference>
<dbReference type="InterPro" id="IPR004843">
    <property type="entry name" value="Calcineurin-like_PHP"/>
</dbReference>
<keyword evidence="1" id="KW-1133">Transmembrane helix</keyword>
<reference evidence="4 5" key="1">
    <citation type="submission" date="2020-03" db="EMBL/GenBank/DDBJ databases">
        <title>Draft genome of Streptomyces sp. ventii, isolated from the Axial Seamount in the Pacific Ocean, and resequencing of the two type strains Streptomyces lonarensis strain NCL 716 and Streptomyces bohaiensis strain 11A07.</title>
        <authorList>
            <person name="Loughran R.M."/>
            <person name="Pfannmuller K.M."/>
            <person name="Wasson B.J."/>
            <person name="Deadmond M.C."/>
            <person name="Paddock B.E."/>
            <person name="Koyack M.J."/>
            <person name="Gallegos D.A."/>
            <person name="Mitchell E.A."/>
            <person name="Ushijima B."/>
            <person name="Saw J.H."/>
            <person name="Mcphail K.L."/>
            <person name="Videau P."/>
        </authorList>
    </citation>
    <scope>NUCLEOTIDE SEQUENCE [LARGE SCALE GENOMIC DNA]</scope>
    <source>
        <strain evidence="4 5">11A07</strain>
    </source>
</reference>
<dbReference type="Gene3D" id="2.60.40.1080">
    <property type="match status" value="1"/>
</dbReference>
<feature type="domain" description="Calcineurin-like phosphoesterase" evidence="2">
    <location>
        <begin position="820"/>
        <end position="969"/>
    </location>
</feature>
<evidence type="ECO:0000259" key="3">
    <source>
        <dbReference type="Pfam" id="PF09992"/>
    </source>
</evidence>
<proteinExistence type="predicted"/>
<accession>A0ABX1CAG9</accession>
<dbReference type="Gene3D" id="3.60.21.10">
    <property type="match status" value="1"/>
</dbReference>
<dbReference type="SUPFAM" id="SSF56300">
    <property type="entry name" value="Metallo-dependent phosphatases"/>
    <property type="match status" value="1"/>
</dbReference>
<feature type="transmembrane region" description="Helical" evidence="1">
    <location>
        <begin position="49"/>
        <end position="66"/>
    </location>
</feature>
<sequence length="1181" mass="122264">MWTLCRTTGARCDSLATLSDRVRTRVPASTSQGDPVSGTRQPWRRVRGAFPLAATAVAAALAVGLIPPATAQTPSPDPAARTVVDGDGTEISASARPIAPGAELTGTQRLESDKWLDVQTLTVDLAADLTVDYLATADVADAATVGELAAAHDPGAGRSTVAAVNADFFDINATNAPLAPGIRDGELVQSGSLNRTTVVGVDGDGSGRVLDVLFDGKVAGPTGEAALTSYNAASLPADGIGVYTAGWGEADRLLPVLGAQQVTEVVVEEGRVTSVSQKPGRERVPADATVLLGRDAGAIALSALAAGDTVEMEYAARTADGSALPRTAVGGNGLLVVDGEAQDWEGRPNNATAPRTAVGFSEDGSDMYVVVVDGRQAHSGGVTLTELAVMMERLGAHSALNLDGGGSTTLLSRAAGRDGLDLVNKPSDGEQRPVPNGLALTAPAGGGEATGIRVATRALPASAPNGETMGDARTDRVLSGLTRQLDAHVHDATLGPAGPTRAAWSVSPAGSGAVDADGLFTGAEPGPATVSATAGTATGSLELTVLGEVERLEPTRRRLALSGAGDTTRFGLLGHDAAGYSAPVEPRDVSLTYDAELIEVEPDPARGGWTVRALTDTYTASTITARVGEVTTVLSAGVGLRATTVADFENVDDWRFSHARAAGELFAEPDGRQGAALGLRYAFDRSTGTRAAYATPAGGDIRVAGQPQSFTLWVRGDGNGAWPALHLKDADGTSRVLRGEHLGFIGWRQITFEVPDGFSYPAVVHRVYIAETRPDAAYRGEIAVDQLVADTPPDADLPDPAPVVDPLITTAAAADARDWRFALVSDAQFVARDPDSDAVAAARRTLREARASAPEFVVINGDWVDEGSPADLEFARTMIEEELGDLPWYYVPGNHEVMGGTIDQWEEVFGARQQSFDHRGTRFVTLDTSSLSISGGGYAQWRELREQLDAAAADAAIGSVVVVSHVPPQDPGPQPASRLTDRMDAWLLEHWLTTFREETGKGAAHLGSHVGLFDSSHHNGVPYLINGNAGKGPSAPPDRGGFSGWSTVGVDEVPGAGRPASLAAGRPGGPDWISVRTRPHVDGLTPAVPAAVRVGETVPVAATVTQGAGEEAREVPAAWPVSTDWSGSATVHVGDPADADRRHAAVLDPEAGTLAALRPGRVTVAVSVNGERAEVTVNLVR</sequence>
<evidence type="ECO:0000313" key="4">
    <source>
        <dbReference type="EMBL" id="NJQ14590.1"/>
    </source>
</evidence>
<evidence type="ECO:0000256" key="1">
    <source>
        <dbReference type="SAM" id="Phobius"/>
    </source>
</evidence>
<protein>
    <submittedName>
        <fullName evidence="4">Multidrug transporter</fullName>
    </submittedName>
</protein>
<dbReference type="InterPro" id="IPR029052">
    <property type="entry name" value="Metallo-depent_PP-like"/>
</dbReference>
<gene>
    <name evidence="4" type="ORF">HCN52_06450</name>
</gene>
<feature type="domain" description="Phosphodiester glycosidase" evidence="3">
    <location>
        <begin position="264"/>
        <end position="440"/>
    </location>
</feature>
<evidence type="ECO:0000313" key="5">
    <source>
        <dbReference type="Proteomes" id="UP000727056"/>
    </source>
</evidence>